<dbReference type="AlphaFoldDB" id="A0A2G5E470"/>
<reference evidence="1 2" key="1">
    <citation type="submission" date="2017-09" db="EMBL/GenBank/DDBJ databases">
        <title>WGS assembly of Aquilegia coerulea Goldsmith.</title>
        <authorList>
            <person name="Hodges S."/>
            <person name="Kramer E."/>
            <person name="Nordborg M."/>
            <person name="Tomkins J."/>
            <person name="Borevitz J."/>
            <person name="Derieg N."/>
            <person name="Yan J."/>
            <person name="Mihaltcheva S."/>
            <person name="Hayes R.D."/>
            <person name="Rokhsar D."/>
        </authorList>
    </citation>
    <scope>NUCLEOTIDE SEQUENCE [LARGE SCALE GENOMIC DNA]</scope>
    <source>
        <strain evidence="2">cv. Goldsmith</strain>
    </source>
</reference>
<dbReference type="EMBL" id="KZ305029">
    <property type="protein sequence ID" value="PIA50544.1"/>
    <property type="molecule type" value="Genomic_DNA"/>
</dbReference>
<sequence>MISKTSYFSIDFSFSLEKSKQERPSTLQMHKLHPKFIPKCIFSHKRIQTYRREYLVVPLPLPSAYTSQKSSM</sequence>
<name>A0A2G5E470_AQUCA</name>
<evidence type="ECO:0000313" key="2">
    <source>
        <dbReference type="Proteomes" id="UP000230069"/>
    </source>
</evidence>
<protein>
    <submittedName>
        <fullName evidence="1">Uncharacterized protein</fullName>
    </submittedName>
</protein>
<proteinExistence type="predicted"/>
<dbReference type="InParanoid" id="A0A2G5E470"/>
<keyword evidence="2" id="KW-1185">Reference proteome</keyword>
<organism evidence="1 2">
    <name type="scientific">Aquilegia coerulea</name>
    <name type="common">Rocky mountain columbine</name>
    <dbReference type="NCBI Taxonomy" id="218851"/>
    <lineage>
        <taxon>Eukaryota</taxon>
        <taxon>Viridiplantae</taxon>
        <taxon>Streptophyta</taxon>
        <taxon>Embryophyta</taxon>
        <taxon>Tracheophyta</taxon>
        <taxon>Spermatophyta</taxon>
        <taxon>Magnoliopsida</taxon>
        <taxon>Ranunculales</taxon>
        <taxon>Ranunculaceae</taxon>
        <taxon>Thalictroideae</taxon>
        <taxon>Aquilegia</taxon>
    </lineage>
</organism>
<evidence type="ECO:0000313" key="1">
    <source>
        <dbReference type="EMBL" id="PIA50544.1"/>
    </source>
</evidence>
<accession>A0A2G5E470</accession>
<dbReference type="Proteomes" id="UP000230069">
    <property type="component" value="Unassembled WGS sequence"/>
</dbReference>
<gene>
    <name evidence="1" type="ORF">AQUCO_01200014v1</name>
</gene>